<evidence type="ECO:0000313" key="2">
    <source>
        <dbReference type="Proteomes" id="UP001152795"/>
    </source>
</evidence>
<gene>
    <name evidence="1" type="ORF">PACLA_8A012471</name>
</gene>
<reference evidence="1" key="1">
    <citation type="submission" date="2020-04" db="EMBL/GenBank/DDBJ databases">
        <authorList>
            <person name="Alioto T."/>
            <person name="Alioto T."/>
            <person name="Gomez Garrido J."/>
        </authorList>
    </citation>
    <scope>NUCLEOTIDE SEQUENCE</scope>
    <source>
        <strain evidence="1">A484AB</strain>
    </source>
</reference>
<comment type="caution">
    <text evidence="1">The sequence shown here is derived from an EMBL/GenBank/DDBJ whole genome shotgun (WGS) entry which is preliminary data.</text>
</comment>
<dbReference type="AlphaFoldDB" id="A0A6S7FUK8"/>
<evidence type="ECO:0000313" key="1">
    <source>
        <dbReference type="EMBL" id="CAB3983764.1"/>
    </source>
</evidence>
<name>A0A6S7FUK8_PARCT</name>
<proteinExistence type="predicted"/>
<dbReference type="Proteomes" id="UP001152795">
    <property type="component" value="Unassembled WGS sequence"/>
</dbReference>
<keyword evidence="2" id="KW-1185">Reference proteome</keyword>
<sequence>MLVAILILPPLIKTFLFPGTFVPKTTFLELLTAGDLSAHFAQQTINVNWCLFPSVPVKITSAYIRINNNQNRAVKKYFEVEDHTECKYGWPNSPKDLDGARERYISAVKITDQEFWSNRRRVDRIRCHSGPYKFQQWLGLNYTVPWVEIMRCPTPHTECIITHNTIIAVQREKIYNGGNETIMIDNSTKCKHKMLL</sequence>
<organism evidence="1 2">
    <name type="scientific">Paramuricea clavata</name>
    <name type="common">Red gorgonian</name>
    <name type="synonym">Violescent sea-whip</name>
    <dbReference type="NCBI Taxonomy" id="317549"/>
    <lineage>
        <taxon>Eukaryota</taxon>
        <taxon>Metazoa</taxon>
        <taxon>Cnidaria</taxon>
        <taxon>Anthozoa</taxon>
        <taxon>Octocorallia</taxon>
        <taxon>Malacalcyonacea</taxon>
        <taxon>Plexauridae</taxon>
        <taxon>Paramuricea</taxon>
    </lineage>
</organism>
<dbReference type="EMBL" id="CACRXK020000653">
    <property type="protein sequence ID" value="CAB3983764.1"/>
    <property type="molecule type" value="Genomic_DNA"/>
</dbReference>
<protein>
    <submittedName>
        <fullName evidence="1">Uncharacterized protein</fullName>
    </submittedName>
</protein>
<accession>A0A6S7FUK8</accession>